<evidence type="ECO:0000313" key="2">
    <source>
        <dbReference type="EMBL" id="KAH9836452.1"/>
    </source>
</evidence>
<reference evidence="2 3" key="2">
    <citation type="journal article" date="2021" name="Curr. Genet.">
        <title>Genetic response to nitrogen starvation in the aggressive Eucalyptus foliar pathogen Teratosphaeria destructans.</title>
        <authorList>
            <person name="Havenga M."/>
            <person name="Wingfield B.D."/>
            <person name="Wingfield M.J."/>
            <person name="Dreyer L.L."/>
            <person name="Roets F."/>
            <person name="Aylward J."/>
        </authorList>
    </citation>
    <scope>NUCLEOTIDE SEQUENCE [LARGE SCALE GENOMIC DNA]</scope>
    <source>
        <strain evidence="2">CMW44962</strain>
    </source>
</reference>
<evidence type="ECO:0000313" key="3">
    <source>
        <dbReference type="Proteomes" id="UP001138500"/>
    </source>
</evidence>
<dbReference type="EMBL" id="RIBY02000857">
    <property type="protein sequence ID" value="KAH9836452.1"/>
    <property type="molecule type" value="Genomic_DNA"/>
</dbReference>
<protein>
    <submittedName>
        <fullName evidence="2">Uncharacterized protein</fullName>
    </submittedName>
</protein>
<evidence type="ECO:0000256" key="1">
    <source>
        <dbReference type="SAM" id="MobiDB-lite"/>
    </source>
</evidence>
<dbReference type="AlphaFoldDB" id="A0A9W7SWM4"/>
<feature type="region of interest" description="Disordered" evidence="1">
    <location>
        <begin position="1"/>
        <end position="26"/>
    </location>
</feature>
<accession>A0A9W7SWM4</accession>
<gene>
    <name evidence="2" type="ORF">Tdes44962_MAKER08455</name>
</gene>
<keyword evidence="3" id="KW-1185">Reference proteome</keyword>
<name>A0A9W7SWM4_9PEZI</name>
<dbReference type="Proteomes" id="UP001138500">
    <property type="component" value="Unassembled WGS sequence"/>
</dbReference>
<sequence>MSLAACADGSDDEKAAVPPSIHPGPTLSTPFALVLRVAMLGGGDDVQGETDDEEDVDYQVIDGGVHCASGTRRKAKWEDEIRRGEEMRGEEEGDCCGVIMSGRWLRSG</sequence>
<comment type="caution">
    <text evidence="2">The sequence shown here is derived from an EMBL/GenBank/DDBJ whole genome shotgun (WGS) entry which is preliminary data.</text>
</comment>
<reference evidence="2 3" key="1">
    <citation type="journal article" date="2018" name="IMA Fungus">
        <title>IMA Genome-F 10: Nine draft genome sequences of Claviceps purpurea s.lat., including C. arundinis, C. humidiphila, and C. cf. spartinae, pseudomolecules for the pitch canker pathogen Fusarium circinatum, draft genome of Davidsoniella eucalypti, Grosmannia galeiformis, Quambalaria eucalypti, and Teratosphaeria destructans.</title>
        <authorList>
            <person name="Wingfield B.D."/>
            <person name="Liu M."/>
            <person name="Nguyen H.D."/>
            <person name="Lane F.A."/>
            <person name="Morgan S.W."/>
            <person name="De Vos L."/>
            <person name="Wilken P.M."/>
            <person name="Duong T.A."/>
            <person name="Aylward J."/>
            <person name="Coetzee M.P."/>
            <person name="Dadej K."/>
            <person name="De Beer Z.W."/>
            <person name="Findlay W."/>
            <person name="Havenga M."/>
            <person name="Kolarik M."/>
            <person name="Menzies J.G."/>
            <person name="Naidoo K."/>
            <person name="Pochopski O."/>
            <person name="Shoukouhi P."/>
            <person name="Santana Q.C."/>
            <person name="Seifert K.A."/>
            <person name="Soal N."/>
            <person name="Steenkamp E.T."/>
            <person name="Tatham C.T."/>
            <person name="van der Nest M.A."/>
            <person name="Wingfield M.J."/>
        </authorList>
    </citation>
    <scope>NUCLEOTIDE SEQUENCE [LARGE SCALE GENOMIC DNA]</scope>
    <source>
        <strain evidence="2">CMW44962</strain>
    </source>
</reference>
<organism evidence="2 3">
    <name type="scientific">Teratosphaeria destructans</name>
    <dbReference type="NCBI Taxonomy" id="418781"/>
    <lineage>
        <taxon>Eukaryota</taxon>
        <taxon>Fungi</taxon>
        <taxon>Dikarya</taxon>
        <taxon>Ascomycota</taxon>
        <taxon>Pezizomycotina</taxon>
        <taxon>Dothideomycetes</taxon>
        <taxon>Dothideomycetidae</taxon>
        <taxon>Mycosphaerellales</taxon>
        <taxon>Teratosphaeriaceae</taxon>
        <taxon>Teratosphaeria</taxon>
    </lineage>
</organism>
<proteinExistence type="predicted"/>